<gene>
    <name evidence="2" type="ORF">SEMRO_2199_G318770.1</name>
</gene>
<feature type="region of interest" description="Disordered" evidence="1">
    <location>
        <begin position="144"/>
        <end position="301"/>
    </location>
</feature>
<comment type="caution">
    <text evidence="2">The sequence shown here is derived from an EMBL/GenBank/DDBJ whole genome shotgun (WGS) entry which is preliminary data.</text>
</comment>
<evidence type="ECO:0000313" key="3">
    <source>
        <dbReference type="Proteomes" id="UP001153069"/>
    </source>
</evidence>
<dbReference type="Proteomes" id="UP001153069">
    <property type="component" value="Unassembled WGS sequence"/>
</dbReference>
<feature type="compositionally biased region" description="Basic residues" evidence="1">
    <location>
        <begin position="151"/>
        <end position="161"/>
    </location>
</feature>
<feature type="compositionally biased region" description="Polar residues" evidence="1">
    <location>
        <begin position="185"/>
        <end position="195"/>
    </location>
</feature>
<organism evidence="2 3">
    <name type="scientific">Seminavis robusta</name>
    <dbReference type="NCBI Taxonomy" id="568900"/>
    <lineage>
        <taxon>Eukaryota</taxon>
        <taxon>Sar</taxon>
        <taxon>Stramenopiles</taxon>
        <taxon>Ochrophyta</taxon>
        <taxon>Bacillariophyta</taxon>
        <taxon>Bacillariophyceae</taxon>
        <taxon>Bacillariophycidae</taxon>
        <taxon>Naviculales</taxon>
        <taxon>Naviculaceae</taxon>
        <taxon>Seminavis</taxon>
    </lineage>
</organism>
<proteinExistence type="predicted"/>
<evidence type="ECO:0000256" key="1">
    <source>
        <dbReference type="SAM" id="MobiDB-lite"/>
    </source>
</evidence>
<protein>
    <submittedName>
        <fullName evidence="2">Uncharacterized protein</fullName>
    </submittedName>
</protein>
<feature type="compositionally biased region" description="Acidic residues" evidence="1">
    <location>
        <begin position="287"/>
        <end position="301"/>
    </location>
</feature>
<keyword evidence="3" id="KW-1185">Reference proteome</keyword>
<feature type="compositionally biased region" description="Acidic residues" evidence="1">
    <location>
        <begin position="237"/>
        <end position="247"/>
    </location>
</feature>
<feature type="compositionally biased region" description="Polar residues" evidence="1">
    <location>
        <begin position="203"/>
        <end position="232"/>
    </location>
</feature>
<feature type="compositionally biased region" description="Acidic residues" evidence="1">
    <location>
        <begin position="265"/>
        <end position="280"/>
    </location>
</feature>
<name>A0A9N8HZ84_9STRA</name>
<dbReference type="EMBL" id="CAICTM010002197">
    <property type="protein sequence ID" value="CAB9528328.1"/>
    <property type="molecule type" value="Genomic_DNA"/>
</dbReference>
<reference evidence="2" key="1">
    <citation type="submission" date="2020-06" db="EMBL/GenBank/DDBJ databases">
        <authorList>
            <consortium name="Plant Systems Biology data submission"/>
        </authorList>
    </citation>
    <scope>NUCLEOTIDE SEQUENCE</scope>
    <source>
        <strain evidence="2">D6</strain>
    </source>
</reference>
<dbReference type="AlphaFoldDB" id="A0A9N8HZ84"/>
<sequence length="453" mass="51819">MFEPRASNDWSFNFSEHFSLRQQMQAVTIEQIRFPYERMENRCNQDPDTKYHVAKWNTILTYWGESAIFHGAHWALHKDLPKGESVRLSLDLAKKTFKKHGDLKYHVEHVMLPKFLESRMPTDLFENVEAERLSRVKELELKRKATNEKARARKQRNKLKKNPTAQSQSQSGGNNKSPVLKLPGTTLNTRGSSPEQEVIMKTKGSSQKKSQPAQEAIMNTTRQSSMKKSQPAQIEMLQEESDDESDGDWSKSEGGDDSLSKSDDEILQSDEEVELNDDVLYDGGPLEVDESNNMEQSNDEDDPVVVKSIGFGELVHFVNDLCINYHMVPISMSKANKASVKTAMVAWGWHEHERDGEGWKDYVKNYQTWVPAIHKNLFENYLSSFVELLTATNVKGDSKIYGTNKAFPRANLNELIQDYLEDEMQAGRVDSAQWRAILEFIQGEEACCLVEVE</sequence>
<feature type="compositionally biased region" description="Basic and acidic residues" evidence="1">
    <location>
        <begin position="248"/>
        <end position="264"/>
    </location>
</feature>
<evidence type="ECO:0000313" key="2">
    <source>
        <dbReference type="EMBL" id="CAB9528328.1"/>
    </source>
</evidence>
<accession>A0A9N8HZ84</accession>